<dbReference type="Proteomes" id="UP000308600">
    <property type="component" value="Unassembled WGS sequence"/>
</dbReference>
<name>A0ACD3B6P7_9AGAR</name>
<evidence type="ECO:0000313" key="2">
    <source>
        <dbReference type="Proteomes" id="UP000308600"/>
    </source>
</evidence>
<proteinExistence type="predicted"/>
<keyword evidence="2" id="KW-1185">Reference proteome</keyword>
<gene>
    <name evidence="1" type="ORF">BDN72DRAFT_956717</name>
</gene>
<evidence type="ECO:0000313" key="1">
    <source>
        <dbReference type="EMBL" id="TFK73321.1"/>
    </source>
</evidence>
<reference evidence="1 2" key="1">
    <citation type="journal article" date="2019" name="Nat. Ecol. Evol.">
        <title>Megaphylogeny resolves global patterns of mushroom evolution.</title>
        <authorList>
            <person name="Varga T."/>
            <person name="Krizsan K."/>
            <person name="Foldi C."/>
            <person name="Dima B."/>
            <person name="Sanchez-Garcia M."/>
            <person name="Sanchez-Ramirez S."/>
            <person name="Szollosi G.J."/>
            <person name="Szarkandi J.G."/>
            <person name="Papp V."/>
            <person name="Albert L."/>
            <person name="Andreopoulos W."/>
            <person name="Angelini C."/>
            <person name="Antonin V."/>
            <person name="Barry K.W."/>
            <person name="Bougher N.L."/>
            <person name="Buchanan P."/>
            <person name="Buyck B."/>
            <person name="Bense V."/>
            <person name="Catcheside P."/>
            <person name="Chovatia M."/>
            <person name="Cooper J."/>
            <person name="Damon W."/>
            <person name="Desjardin D."/>
            <person name="Finy P."/>
            <person name="Geml J."/>
            <person name="Haridas S."/>
            <person name="Hughes K."/>
            <person name="Justo A."/>
            <person name="Karasinski D."/>
            <person name="Kautmanova I."/>
            <person name="Kiss B."/>
            <person name="Kocsube S."/>
            <person name="Kotiranta H."/>
            <person name="LaButti K.M."/>
            <person name="Lechner B.E."/>
            <person name="Liimatainen K."/>
            <person name="Lipzen A."/>
            <person name="Lukacs Z."/>
            <person name="Mihaltcheva S."/>
            <person name="Morgado L.N."/>
            <person name="Niskanen T."/>
            <person name="Noordeloos M.E."/>
            <person name="Ohm R.A."/>
            <person name="Ortiz-Santana B."/>
            <person name="Ovrebo C."/>
            <person name="Racz N."/>
            <person name="Riley R."/>
            <person name="Savchenko A."/>
            <person name="Shiryaev A."/>
            <person name="Soop K."/>
            <person name="Spirin V."/>
            <person name="Szebenyi C."/>
            <person name="Tomsovsky M."/>
            <person name="Tulloss R.E."/>
            <person name="Uehling J."/>
            <person name="Grigoriev I.V."/>
            <person name="Vagvolgyi C."/>
            <person name="Papp T."/>
            <person name="Martin F.M."/>
            <person name="Miettinen O."/>
            <person name="Hibbett D.S."/>
            <person name="Nagy L.G."/>
        </authorList>
    </citation>
    <scope>NUCLEOTIDE SEQUENCE [LARGE SCALE GENOMIC DNA]</scope>
    <source>
        <strain evidence="1 2">NL-1719</strain>
    </source>
</reference>
<accession>A0ACD3B6P7</accession>
<sequence>MTPLGDYSDFFRSGFRVVGARHRKCASEIPTKSAQDASPEASSVRTRSSRRSSIISFSSRLFERVRNVSWVPPRPNQSRVMHSRCPSSDSQSHGYHGDISVLWSENGESLRTPSSSFIIGSSDDTHSLHDDSGPDSVRNRSRPQSLQINSRRQSIDPFASSSDSKSFFIDLTGTPPSPTPLAFYSHFSPPASAPPSRSPSTVPPSPSKLQSFLSLSLPGISPSHTPERRDSFASSIALPPTSTHLQLPPHGQCGNHSRLSLQSLPPIYLLPSPASGTMSSRRSSCQLHLRSSRCSSRGSLSGRELDNYESWFILEEVFRSDSPKSMARDALWDQWVDNKHFEDQLGFDEDHSKLDWRQIHVDLLNDNLAER</sequence>
<dbReference type="EMBL" id="ML208277">
    <property type="protein sequence ID" value="TFK73321.1"/>
    <property type="molecule type" value="Genomic_DNA"/>
</dbReference>
<protein>
    <submittedName>
        <fullName evidence="1">Uncharacterized protein</fullName>
    </submittedName>
</protein>
<organism evidence="1 2">
    <name type="scientific">Pluteus cervinus</name>
    <dbReference type="NCBI Taxonomy" id="181527"/>
    <lineage>
        <taxon>Eukaryota</taxon>
        <taxon>Fungi</taxon>
        <taxon>Dikarya</taxon>
        <taxon>Basidiomycota</taxon>
        <taxon>Agaricomycotina</taxon>
        <taxon>Agaricomycetes</taxon>
        <taxon>Agaricomycetidae</taxon>
        <taxon>Agaricales</taxon>
        <taxon>Pluteineae</taxon>
        <taxon>Pluteaceae</taxon>
        <taxon>Pluteus</taxon>
    </lineage>
</organism>